<accession>A0A8T0TZT5</accession>
<proteinExistence type="predicted"/>
<dbReference type="GO" id="GO:0045944">
    <property type="term" value="P:positive regulation of transcription by RNA polymerase II"/>
    <property type="evidence" value="ECO:0007669"/>
    <property type="project" value="InterPro"/>
</dbReference>
<dbReference type="GO" id="GO:0003700">
    <property type="term" value="F:DNA-binding transcription factor activity"/>
    <property type="evidence" value="ECO:0007669"/>
    <property type="project" value="InterPro"/>
</dbReference>
<sequence length="250" mass="28494">MCVRQAGACLQLVPYLLQGQSKVKVICRQRETMVRGKVQMRRTENPVHRRVTFSKRREGLLKKARELSVLCGADVGVIIFSSTGKVHDLATNGNMQSLVERYQSIAARGKMESKNLRSQVTEQWISLLRHEIGLLQHGLRSTGGGEENMRLDRLHVLEKGLELWYCQTRSAKMQIMQHEIQVLKNKESTLKSANEILQQKEDILKAANEILQNKANEQNQFMSNCSVFSGSSYSTHYDANESCLFTIYSF</sequence>
<evidence type="ECO:0000256" key="5">
    <source>
        <dbReference type="ARBA" id="ARBA00023242"/>
    </source>
</evidence>
<dbReference type="InterPro" id="IPR036879">
    <property type="entry name" value="TF_MADSbox_sf"/>
</dbReference>
<dbReference type="SMART" id="SM00432">
    <property type="entry name" value="MADS"/>
    <property type="match status" value="1"/>
</dbReference>
<dbReference type="EMBL" id="CM029042">
    <property type="protein sequence ID" value="KAG2615278.1"/>
    <property type="molecule type" value="Genomic_DNA"/>
</dbReference>
<keyword evidence="9" id="KW-1185">Reference proteome</keyword>
<dbReference type="Proteomes" id="UP000823388">
    <property type="component" value="Chromosome 3N"/>
</dbReference>
<keyword evidence="2" id="KW-0805">Transcription regulation</keyword>
<organism evidence="8 9">
    <name type="scientific">Panicum virgatum</name>
    <name type="common">Blackwell switchgrass</name>
    <dbReference type="NCBI Taxonomy" id="38727"/>
    <lineage>
        <taxon>Eukaryota</taxon>
        <taxon>Viridiplantae</taxon>
        <taxon>Streptophyta</taxon>
        <taxon>Embryophyta</taxon>
        <taxon>Tracheophyta</taxon>
        <taxon>Spermatophyta</taxon>
        <taxon>Magnoliopsida</taxon>
        <taxon>Liliopsida</taxon>
        <taxon>Poales</taxon>
        <taxon>Poaceae</taxon>
        <taxon>PACMAD clade</taxon>
        <taxon>Panicoideae</taxon>
        <taxon>Panicodae</taxon>
        <taxon>Paniceae</taxon>
        <taxon>Panicinae</taxon>
        <taxon>Panicum</taxon>
        <taxon>Panicum sect. Hiantes</taxon>
    </lineage>
</organism>
<dbReference type="Gene3D" id="3.40.1810.10">
    <property type="entry name" value="Transcription factor, MADS-box"/>
    <property type="match status" value="1"/>
</dbReference>
<evidence type="ECO:0000313" key="8">
    <source>
        <dbReference type="EMBL" id="KAG2615278.1"/>
    </source>
</evidence>
<name>A0A8T0TZT5_PANVG</name>
<dbReference type="AlphaFoldDB" id="A0A8T0TZT5"/>
<dbReference type="GO" id="GO:0046983">
    <property type="term" value="F:protein dimerization activity"/>
    <property type="evidence" value="ECO:0007669"/>
    <property type="project" value="InterPro"/>
</dbReference>
<dbReference type="SUPFAM" id="SSF55455">
    <property type="entry name" value="SRF-like"/>
    <property type="match status" value="1"/>
</dbReference>
<dbReference type="InterPro" id="IPR033896">
    <property type="entry name" value="MEF2-like_N"/>
</dbReference>
<dbReference type="Pfam" id="PF00319">
    <property type="entry name" value="SRF-TF"/>
    <property type="match status" value="1"/>
</dbReference>
<feature type="domain" description="MADS-box" evidence="7">
    <location>
        <begin position="33"/>
        <end position="93"/>
    </location>
</feature>
<keyword evidence="6" id="KW-0175">Coiled coil</keyword>
<evidence type="ECO:0000313" key="9">
    <source>
        <dbReference type="Proteomes" id="UP000823388"/>
    </source>
</evidence>
<dbReference type="GO" id="GO:0000977">
    <property type="term" value="F:RNA polymerase II transcription regulatory region sequence-specific DNA binding"/>
    <property type="evidence" value="ECO:0007669"/>
    <property type="project" value="InterPro"/>
</dbReference>
<dbReference type="PRINTS" id="PR00404">
    <property type="entry name" value="MADSDOMAIN"/>
</dbReference>
<dbReference type="PROSITE" id="PS50066">
    <property type="entry name" value="MADS_BOX_2"/>
    <property type="match status" value="1"/>
</dbReference>
<gene>
    <name evidence="8" type="ORF">PVAP13_3NG066300</name>
</gene>
<keyword evidence="5" id="KW-0539">Nucleus</keyword>
<keyword evidence="3" id="KW-0238">DNA-binding</keyword>
<protein>
    <recommendedName>
        <fullName evidence="7">MADS-box domain-containing protein</fullName>
    </recommendedName>
</protein>
<evidence type="ECO:0000256" key="4">
    <source>
        <dbReference type="ARBA" id="ARBA00023163"/>
    </source>
</evidence>
<comment type="subcellular location">
    <subcellularLocation>
        <location evidence="1">Nucleus</location>
    </subcellularLocation>
</comment>
<evidence type="ECO:0000256" key="2">
    <source>
        <dbReference type="ARBA" id="ARBA00023015"/>
    </source>
</evidence>
<reference evidence="8" key="1">
    <citation type="submission" date="2020-05" db="EMBL/GenBank/DDBJ databases">
        <title>WGS assembly of Panicum virgatum.</title>
        <authorList>
            <person name="Lovell J.T."/>
            <person name="Jenkins J."/>
            <person name="Shu S."/>
            <person name="Juenger T.E."/>
            <person name="Schmutz J."/>
        </authorList>
    </citation>
    <scope>NUCLEOTIDE SEQUENCE</scope>
    <source>
        <strain evidence="8">AP13</strain>
    </source>
</reference>
<dbReference type="CDD" id="cd00265">
    <property type="entry name" value="MADS_MEF2_like"/>
    <property type="match status" value="1"/>
</dbReference>
<evidence type="ECO:0000256" key="1">
    <source>
        <dbReference type="ARBA" id="ARBA00004123"/>
    </source>
</evidence>
<comment type="caution">
    <text evidence="8">The sequence shown here is derived from an EMBL/GenBank/DDBJ whole genome shotgun (WGS) entry which is preliminary data.</text>
</comment>
<dbReference type="InterPro" id="IPR002487">
    <property type="entry name" value="TF_Kbox"/>
</dbReference>
<dbReference type="InterPro" id="IPR002100">
    <property type="entry name" value="TF_MADSbox"/>
</dbReference>
<dbReference type="GO" id="GO:0005634">
    <property type="term" value="C:nucleus"/>
    <property type="evidence" value="ECO:0007669"/>
    <property type="project" value="UniProtKB-SubCell"/>
</dbReference>
<evidence type="ECO:0000256" key="3">
    <source>
        <dbReference type="ARBA" id="ARBA00023125"/>
    </source>
</evidence>
<dbReference type="PANTHER" id="PTHR48019">
    <property type="entry name" value="SERUM RESPONSE FACTOR HOMOLOG"/>
    <property type="match status" value="1"/>
</dbReference>
<evidence type="ECO:0000259" key="7">
    <source>
        <dbReference type="PROSITE" id="PS50066"/>
    </source>
</evidence>
<dbReference type="InterPro" id="IPR050142">
    <property type="entry name" value="MADS-box/MEF2_TF"/>
</dbReference>
<feature type="coiled-coil region" evidence="6">
    <location>
        <begin position="180"/>
        <end position="220"/>
    </location>
</feature>
<evidence type="ECO:0000256" key="6">
    <source>
        <dbReference type="SAM" id="Coils"/>
    </source>
</evidence>
<dbReference type="Pfam" id="PF01486">
    <property type="entry name" value="K-box"/>
    <property type="match status" value="1"/>
</dbReference>
<keyword evidence="4" id="KW-0804">Transcription</keyword>